<evidence type="ECO:0000256" key="2">
    <source>
        <dbReference type="ARBA" id="ARBA00022803"/>
    </source>
</evidence>
<feature type="signal peptide" evidence="4">
    <location>
        <begin position="1"/>
        <end position="19"/>
    </location>
</feature>
<dbReference type="SMART" id="SM00028">
    <property type="entry name" value="TPR"/>
    <property type="match status" value="8"/>
</dbReference>
<keyword evidence="4" id="KW-0732">Signal</keyword>
<feature type="repeat" description="TPR" evidence="3">
    <location>
        <begin position="197"/>
        <end position="230"/>
    </location>
</feature>
<dbReference type="SUPFAM" id="SSF48452">
    <property type="entry name" value="TPR-like"/>
    <property type="match status" value="2"/>
</dbReference>
<dbReference type="EMBL" id="JADKFW010000004">
    <property type="protein sequence ID" value="MBK9716378.1"/>
    <property type="molecule type" value="Genomic_DNA"/>
</dbReference>
<protein>
    <submittedName>
        <fullName evidence="6">CHAT domain-containing protein</fullName>
    </submittedName>
</protein>
<feature type="domain" description="CHAT" evidence="5">
    <location>
        <begin position="658"/>
        <end position="995"/>
    </location>
</feature>
<evidence type="ECO:0000256" key="4">
    <source>
        <dbReference type="SAM" id="SignalP"/>
    </source>
</evidence>
<dbReference type="Pfam" id="PF12770">
    <property type="entry name" value="CHAT"/>
    <property type="match status" value="1"/>
</dbReference>
<dbReference type="PROSITE" id="PS50005">
    <property type="entry name" value="TPR"/>
    <property type="match status" value="1"/>
</dbReference>
<name>A0A9D7S6Z7_9BACT</name>
<comment type="caution">
    <text evidence="6">The sequence shown here is derived from an EMBL/GenBank/DDBJ whole genome shotgun (WGS) entry which is preliminary data.</text>
</comment>
<dbReference type="Gene3D" id="1.25.40.10">
    <property type="entry name" value="Tetratricopeptide repeat domain"/>
    <property type="match status" value="3"/>
</dbReference>
<keyword evidence="2 3" id="KW-0802">TPR repeat</keyword>
<organism evidence="6 7">
    <name type="scientific">Candidatus Defluviibacterium haderslevense</name>
    <dbReference type="NCBI Taxonomy" id="2981993"/>
    <lineage>
        <taxon>Bacteria</taxon>
        <taxon>Pseudomonadati</taxon>
        <taxon>Bacteroidota</taxon>
        <taxon>Saprospiria</taxon>
        <taxon>Saprospirales</taxon>
        <taxon>Saprospiraceae</taxon>
        <taxon>Candidatus Defluviibacterium</taxon>
    </lineage>
</organism>
<reference evidence="6 7" key="1">
    <citation type="submission" date="2020-10" db="EMBL/GenBank/DDBJ databases">
        <title>Connecting structure to function with the recovery of over 1000 high-quality activated sludge metagenome-assembled genomes encoding full-length rRNA genes using long-read sequencing.</title>
        <authorList>
            <person name="Singleton C.M."/>
            <person name="Petriglieri F."/>
            <person name="Kristensen J.M."/>
            <person name="Kirkegaard R.H."/>
            <person name="Michaelsen T.Y."/>
            <person name="Andersen M.H."/>
            <person name="Karst S.M."/>
            <person name="Dueholm M.S."/>
            <person name="Nielsen P.H."/>
            <person name="Albertsen M."/>
        </authorList>
    </citation>
    <scope>NUCLEOTIDE SEQUENCE [LARGE SCALE GENOMIC DNA]</scope>
    <source>
        <strain evidence="6">Ribe_18-Q3-R11-54_BAT3C.373</strain>
    </source>
</reference>
<dbReference type="InterPro" id="IPR019734">
    <property type="entry name" value="TPR_rpt"/>
</dbReference>
<dbReference type="Pfam" id="PF13374">
    <property type="entry name" value="TPR_10"/>
    <property type="match status" value="2"/>
</dbReference>
<feature type="chain" id="PRO_5038899406" evidence="4">
    <location>
        <begin position="20"/>
        <end position="996"/>
    </location>
</feature>
<keyword evidence="1" id="KW-0677">Repeat</keyword>
<dbReference type="Pfam" id="PF13424">
    <property type="entry name" value="TPR_12"/>
    <property type="match status" value="3"/>
</dbReference>
<dbReference type="PANTHER" id="PTHR45641:SF19">
    <property type="entry name" value="NEPHROCYSTIN-3"/>
    <property type="match status" value="1"/>
</dbReference>
<dbReference type="Proteomes" id="UP000808349">
    <property type="component" value="Unassembled WGS sequence"/>
</dbReference>
<evidence type="ECO:0000313" key="6">
    <source>
        <dbReference type="EMBL" id="MBK9716378.1"/>
    </source>
</evidence>
<dbReference type="InterPro" id="IPR024983">
    <property type="entry name" value="CHAT_dom"/>
</dbReference>
<gene>
    <name evidence="6" type="ORF">IPO85_02415</name>
</gene>
<accession>A0A9D7S6Z7</accession>
<dbReference type="AlphaFoldDB" id="A0A9D7S6Z7"/>
<evidence type="ECO:0000313" key="7">
    <source>
        <dbReference type="Proteomes" id="UP000808349"/>
    </source>
</evidence>
<proteinExistence type="predicted"/>
<evidence type="ECO:0000259" key="5">
    <source>
        <dbReference type="Pfam" id="PF12770"/>
    </source>
</evidence>
<sequence length="996" mass="113508">MKKVIYFIILIYVPKFCFAQTFDTLTITQTIDSLIRVSHKWLEENNGEKSLVILKSADKLCKKTFGISSQTYASICYEYGDHYETIGDFVNAEKWFKNAIEIQGKANQSLEYAKTLNALANIYADQGQIGPAENYYKIALDIREQKLGKSHPDYARILNNLAGVYQFTGEYDKAISLFNEVKKIFGSINGIDSIEYAFCLHNLANVYFEIGNYNQAELYYTNALSIREKLNGRNDPQCAASINCLGNLYSAMGLSDKALILFQEALAIYRSTVGENNFYLAGCLNNIAEIFSQRKQFDQAEDYYIKAKAIFEKTLGKESPDYAMTIDNMANMYFNKQDFKQAEKLYLEAFEIRKNIFGLVHPEVANSLSNLGSFYTNRNMPLQARPYLTQAKEVWEKIFGKVHPDYVLALNNLICHYWLTNQNKELKESLIESNQIEKKLVSRASKHLSEFELSSYIKAFSSSLDRVFSYCDVSHSLQGECYNNVLFYKGYLLNAAAQLSRIAHLDSNLIETFNELKLCNQNLSRELTLPLENRSKDKIKSLEENINIIEKGLARKGRSLEETQKEIGFQDLIHSLKPNEAVIEFVHFNFIKAEFTDSIIYAALLIRKDLLEPVYIKLFEQKSLDSLLKFENSRRSEYVNTLYTLTDRGIKAQTNSKRNLADILWKPLEPYLVGINTVYYASTGLLHRINFDAIAINDQETIADSYHLIGLGSTRQLVQQIPFEIKNNDVVLFGGINFEEDTIGINKNRMPTEINSDKKEHLLISNNDMKSTTWDFLPGTEREVNSLQKIMQSAGISVILKKGYEATEESFKNIGTNYKSSPRILHIATHGYFFPDIKESRQSSVVSPQEEIVFKTSDHPMLRSGLIMAGGNAAWQGKQTLEGREDGILTAYEISQMNLSNTELVVLSACETGLGDIQGNEGVYGLQRAFKIAGAKYLIMSLWQVPDKQTSLLMTTFYKKWLEDKMSIPDAFHAAQKQMRENGLDPYNWAGFVLVE</sequence>
<evidence type="ECO:0000256" key="3">
    <source>
        <dbReference type="PROSITE-ProRule" id="PRU00339"/>
    </source>
</evidence>
<dbReference type="InterPro" id="IPR011990">
    <property type="entry name" value="TPR-like_helical_dom_sf"/>
</dbReference>
<evidence type="ECO:0000256" key="1">
    <source>
        <dbReference type="ARBA" id="ARBA00022737"/>
    </source>
</evidence>
<dbReference type="PANTHER" id="PTHR45641">
    <property type="entry name" value="TETRATRICOPEPTIDE REPEAT PROTEIN (AFU_ORTHOLOGUE AFUA_6G03870)"/>
    <property type="match status" value="1"/>
</dbReference>